<evidence type="ECO:0000256" key="3">
    <source>
        <dbReference type="ARBA" id="ARBA00012438"/>
    </source>
</evidence>
<evidence type="ECO:0000256" key="12">
    <source>
        <dbReference type="ARBA" id="ARBA00023136"/>
    </source>
</evidence>
<keyword evidence="12 14" id="KW-0472">Membrane</keyword>
<evidence type="ECO:0000259" key="16">
    <source>
        <dbReference type="PROSITE" id="PS50110"/>
    </source>
</evidence>
<dbReference type="AlphaFoldDB" id="A0A5B1C954"/>
<evidence type="ECO:0000256" key="14">
    <source>
        <dbReference type="SAM" id="Phobius"/>
    </source>
</evidence>
<evidence type="ECO:0000259" key="15">
    <source>
        <dbReference type="PROSITE" id="PS50109"/>
    </source>
</evidence>
<keyword evidence="8 17" id="KW-0418">Kinase</keyword>
<accession>A0A5B1C954</accession>
<dbReference type="InterPro" id="IPR003661">
    <property type="entry name" value="HisK_dim/P_dom"/>
</dbReference>
<dbReference type="Gene3D" id="3.30.565.10">
    <property type="entry name" value="Histidine kinase-like ATPase, C-terminal domain"/>
    <property type="match status" value="1"/>
</dbReference>
<dbReference type="PANTHER" id="PTHR43547">
    <property type="entry name" value="TWO-COMPONENT HISTIDINE KINASE"/>
    <property type="match status" value="1"/>
</dbReference>
<dbReference type="GO" id="GO:0005524">
    <property type="term" value="F:ATP binding"/>
    <property type="evidence" value="ECO:0007669"/>
    <property type="project" value="UniProtKB-KW"/>
</dbReference>
<feature type="transmembrane region" description="Helical" evidence="14">
    <location>
        <begin position="6"/>
        <end position="24"/>
    </location>
</feature>
<dbReference type="InterPro" id="IPR038318">
    <property type="entry name" value="KdpD_sf"/>
</dbReference>
<dbReference type="Pfam" id="PF02518">
    <property type="entry name" value="HATPase_c"/>
    <property type="match status" value="1"/>
</dbReference>
<dbReference type="Gene3D" id="1.10.287.130">
    <property type="match status" value="1"/>
</dbReference>
<comment type="caution">
    <text evidence="17">The sequence shown here is derived from an EMBL/GenBank/DDBJ whole genome shotgun (WGS) entry which is preliminary data.</text>
</comment>
<evidence type="ECO:0000256" key="2">
    <source>
        <dbReference type="ARBA" id="ARBA00004141"/>
    </source>
</evidence>
<evidence type="ECO:0000256" key="6">
    <source>
        <dbReference type="ARBA" id="ARBA00022692"/>
    </source>
</evidence>
<dbReference type="InterPro" id="IPR003594">
    <property type="entry name" value="HATPase_dom"/>
</dbReference>
<dbReference type="Gene3D" id="1.20.120.620">
    <property type="entry name" value="Backbone structure of the membrane domain of e. Coli histidine kinase receptor kdpd"/>
    <property type="match status" value="1"/>
</dbReference>
<keyword evidence="5 17" id="KW-0808">Transferase</keyword>
<dbReference type="PROSITE" id="PS50109">
    <property type="entry name" value="HIS_KIN"/>
    <property type="match status" value="1"/>
</dbReference>
<dbReference type="InterPro" id="IPR025201">
    <property type="entry name" value="KdpD_TM"/>
</dbReference>
<evidence type="ECO:0000256" key="4">
    <source>
        <dbReference type="ARBA" id="ARBA00022553"/>
    </source>
</evidence>
<dbReference type="Pfam" id="PF00072">
    <property type="entry name" value="Response_reg"/>
    <property type="match status" value="1"/>
</dbReference>
<dbReference type="InterPro" id="IPR036097">
    <property type="entry name" value="HisK_dim/P_sf"/>
</dbReference>
<dbReference type="PANTHER" id="PTHR43547:SF2">
    <property type="entry name" value="HYBRID SIGNAL TRANSDUCTION HISTIDINE KINASE C"/>
    <property type="match status" value="1"/>
</dbReference>
<dbReference type="OrthoDB" id="9809348at2"/>
<dbReference type="InterPro" id="IPR004358">
    <property type="entry name" value="Sig_transdc_His_kin-like_C"/>
</dbReference>
<proteinExistence type="predicted"/>
<keyword evidence="6 14" id="KW-0812">Transmembrane</keyword>
<evidence type="ECO:0000313" key="17">
    <source>
        <dbReference type="EMBL" id="KAA1257678.1"/>
    </source>
</evidence>
<reference evidence="17 18" key="1">
    <citation type="submission" date="2019-08" db="EMBL/GenBank/DDBJ databases">
        <title>Deep-cultivation of Planctomycetes and their phenomic and genomic characterization uncovers novel biology.</title>
        <authorList>
            <person name="Wiegand S."/>
            <person name="Jogler M."/>
            <person name="Boedeker C."/>
            <person name="Pinto D."/>
            <person name="Vollmers J."/>
            <person name="Rivas-Marin E."/>
            <person name="Kohn T."/>
            <person name="Peeters S.H."/>
            <person name="Heuer A."/>
            <person name="Rast P."/>
            <person name="Oberbeckmann S."/>
            <person name="Bunk B."/>
            <person name="Jeske O."/>
            <person name="Meyerdierks A."/>
            <person name="Storesund J.E."/>
            <person name="Kallscheuer N."/>
            <person name="Luecker S."/>
            <person name="Lage O.M."/>
            <person name="Pohl T."/>
            <person name="Merkel B.J."/>
            <person name="Hornburger P."/>
            <person name="Mueller R.-W."/>
            <person name="Bruemmer F."/>
            <person name="Labrenz M."/>
            <person name="Spormann A.M."/>
            <person name="Op Den Camp H."/>
            <person name="Overmann J."/>
            <person name="Amann R."/>
            <person name="Jetten M.S.M."/>
            <person name="Mascher T."/>
            <person name="Medema M.H."/>
            <person name="Devos D.P."/>
            <person name="Kaster A.-K."/>
            <person name="Ovreas L."/>
            <person name="Rohde M."/>
            <person name="Galperin M.Y."/>
            <person name="Jogler C."/>
        </authorList>
    </citation>
    <scope>NUCLEOTIDE SEQUENCE [LARGE SCALE GENOMIC DNA]</scope>
    <source>
        <strain evidence="17 18">LF1</strain>
    </source>
</reference>
<evidence type="ECO:0000256" key="7">
    <source>
        <dbReference type="ARBA" id="ARBA00022741"/>
    </source>
</evidence>
<evidence type="ECO:0000256" key="10">
    <source>
        <dbReference type="ARBA" id="ARBA00022989"/>
    </source>
</evidence>
<dbReference type="Gene3D" id="3.40.50.2300">
    <property type="match status" value="1"/>
</dbReference>
<evidence type="ECO:0000313" key="18">
    <source>
        <dbReference type="Proteomes" id="UP000322699"/>
    </source>
</evidence>
<organism evidence="17 18">
    <name type="scientific">Rubripirellula obstinata</name>
    <dbReference type="NCBI Taxonomy" id="406547"/>
    <lineage>
        <taxon>Bacteria</taxon>
        <taxon>Pseudomonadati</taxon>
        <taxon>Planctomycetota</taxon>
        <taxon>Planctomycetia</taxon>
        <taxon>Pirellulales</taxon>
        <taxon>Pirellulaceae</taxon>
        <taxon>Rubripirellula</taxon>
    </lineage>
</organism>
<dbReference type="SMART" id="SM00387">
    <property type="entry name" value="HATPase_c"/>
    <property type="match status" value="1"/>
</dbReference>
<evidence type="ECO:0000256" key="1">
    <source>
        <dbReference type="ARBA" id="ARBA00000085"/>
    </source>
</evidence>
<evidence type="ECO:0000256" key="11">
    <source>
        <dbReference type="ARBA" id="ARBA00023012"/>
    </source>
</evidence>
<comment type="catalytic activity">
    <reaction evidence="1">
        <text>ATP + protein L-histidine = ADP + protein N-phospho-L-histidine.</text>
        <dbReference type="EC" id="2.7.13.3"/>
    </reaction>
</comment>
<dbReference type="PROSITE" id="PS50110">
    <property type="entry name" value="RESPONSE_REGULATORY"/>
    <property type="match status" value="1"/>
</dbReference>
<dbReference type="GO" id="GO:0000155">
    <property type="term" value="F:phosphorelay sensor kinase activity"/>
    <property type="evidence" value="ECO:0007669"/>
    <property type="project" value="InterPro"/>
</dbReference>
<evidence type="ECO:0000256" key="13">
    <source>
        <dbReference type="PROSITE-ProRule" id="PRU00169"/>
    </source>
</evidence>
<keyword evidence="9" id="KW-0067">ATP-binding</keyword>
<keyword evidence="4 13" id="KW-0597">Phosphoprotein</keyword>
<dbReference type="Pfam" id="PF13493">
    <property type="entry name" value="DUF4118"/>
    <property type="match status" value="1"/>
</dbReference>
<keyword evidence="7" id="KW-0547">Nucleotide-binding</keyword>
<dbReference type="InterPro" id="IPR036890">
    <property type="entry name" value="HATPase_C_sf"/>
</dbReference>
<feature type="transmembrane region" description="Helical" evidence="14">
    <location>
        <begin position="36"/>
        <end position="63"/>
    </location>
</feature>
<dbReference type="SMART" id="SM00448">
    <property type="entry name" value="REC"/>
    <property type="match status" value="1"/>
</dbReference>
<dbReference type="GO" id="GO:0016020">
    <property type="term" value="C:membrane"/>
    <property type="evidence" value="ECO:0007669"/>
    <property type="project" value="UniProtKB-SubCell"/>
</dbReference>
<feature type="transmembrane region" description="Helical" evidence="14">
    <location>
        <begin position="83"/>
        <end position="100"/>
    </location>
</feature>
<dbReference type="InterPro" id="IPR005467">
    <property type="entry name" value="His_kinase_dom"/>
</dbReference>
<dbReference type="EMBL" id="VRLW01000001">
    <property type="protein sequence ID" value="KAA1257678.1"/>
    <property type="molecule type" value="Genomic_DNA"/>
</dbReference>
<keyword evidence="11" id="KW-0902">Two-component regulatory system</keyword>
<evidence type="ECO:0000256" key="5">
    <source>
        <dbReference type="ARBA" id="ARBA00022679"/>
    </source>
</evidence>
<feature type="modified residue" description="4-aspartylphosphate" evidence="13">
    <location>
        <position position="449"/>
    </location>
</feature>
<dbReference type="FunFam" id="3.30.565.10:FF:000006">
    <property type="entry name" value="Sensor histidine kinase WalK"/>
    <property type="match status" value="1"/>
</dbReference>
<protein>
    <recommendedName>
        <fullName evidence="3">histidine kinase</fullName>
        <ecNumber evidence="3">2.7.13.3</ecNumber>
    </recommendedName>
</protein>
<dbReference type="Proteomes" id="UP000322699">
    <property type="component" value="Unassembled WGS sequence"/>
</dbReference>
<keyword evidence="18" id="KW-1185">Reference proteome</keyword>
<dbReference type="PRINTS" id="PR00344">
    <property type="entry name" value="BCTRLSENSOR"/>
</dbReference>
<dbReference type="InterPro" id="IPR011006">
    <property type="entry name" value="CheY-like_superfamily"/>
</dbReference>
<feature type="domain" description="Response regulatory" evidence="16">
    <location>
        <begin position="400"/>
        <end position="516"/>
    </location>
</feature>
<gene>
    <name evidence="17" type="primary">todS</name>
    <name evidence="17" type="ORF">LF1_01660</name>
</gene>
<dbReference type="SUPFAM" id="SSF52172">
    <property type="entry name" value="CheY-like"/>
    <property type="match status" value="1"/>
</dbReference>
<dbReference type="RefSeq" id="WP_068267306.1">
    <property type="nucleotide sequence ID" value="NZ_LWSK01000183.1"/>
</dbReference>
<dbReference type="CDD" id="cd00082">
    <property type="entry name" value="HisKA"/>
    <property type="match status" value="1"/>
</dbReference>
<comment type="subcellular location">
    <subcellularLocation>
        <location evidence="2">Membrane</location>
        <topology evidence="2">Multi-pass membrane protein</topology>
    </subcellularLocation>
</comment>
<dbReference type="InterPro" id="IPR001789">
    <property type="entry name" value="Sig_transdc_resp-reg_receiver"/>
</dbReference>
<name>A0A5B1C954_9BACT</name>
<dbReference type="Pfam" id="PF00512">
    <property type="entry name" value="HisKA"/>
    <property type="match status" value="1"/>
</dbReference>
<dbReference type="SMART" id="SM00388">
    <property type="entry name" value="HisKA"/>
    <property type="match status" value="1"/>
</dbReference>
<evidence type="ECO:0000256" key="9">
    <source>
        <dbReference type="ARBA" id="ARBA00022840"/>
    </source>
</evidence>
<dbReference type="CDD" id="cd17580">
    <property type="entry name" value="REC_2_DhkD-like"/>
    <property type="match status" value="1"/>
</dbReference>
<keyword evidence="10 14" id="KW-1133">Transmembrane helix</keyword>
<sequence length="527" mass="58353">MFVLGRYSIAIFSTAVVIWVRSLLNPWLNERCPFSLFYMSVLLTAWVAGSGPALLAIALGTLAAARFFIPPETSFWIEGVPELVQLVIYVIVNCIAVLLFNRVERQRRLAEERATENVRLGEDLQQADQRKDDFLALLAHELRNPLAPIHSGMALLEKNEDAPEVVRSVRKIVERHTRHLVRITDDLLEVSRFRRGHLEIVMQRIDLREPIRDAIEMIAGAYESKSQLFQSLIPETPVWVNGDHVRLTQLAANLLGNASKYTPESGRIRLVVESHDGTAMVAITDNGIGFSDHHAARIFEPFVQIDESRIREYEGLGVGLTISKRLVELHQGSLSGRSRGPGLGSCFTVTIPLLVQAVVESTDPTRLCDQLQQDVGSRAAPVAEALPKSLPEAASVSPCKLLVVDDNLDASKLLHDLFDCEGYEVQVAHDGMEAIDMAVKFRPTVIVMDIGLPGMDGYEVAKQMRRTSLLSNCKLIALTGWGSEQDRELAALAGFNLHLVKPTGFQALLHHVQTMQVEAGQTVESTV</sequence>
<dbReference type="SUPFAM" id="SSF55874">
    <property type="entry name" value="ATPase domain of HSP90 chaperone/DNA topoisomerase II/histidine kinase"/>
    <property type="match status" value="1"/>
</dbReference>
<dbReference type="EC" id="2.7.13.3" evidence="3"/>
<evidence type="ECO:0000256" key="8">
    <source>
        <dbReference type="ARBA" id="ARBA00022777"/>
    </source>
</evidence>
<feature type="domain" description="Histidine kinase" evidence="15">
    <location>
        <begin position="137"/>
        <end position="355"/>
    </location>
</feature>
<dbReference type="SUPFAM" id="SSF47384">
    <property type="entry name" value="Homodimeric domain of signal transducing histidine kinase"/>
    <property type="match status" value="1"/>
</dbReference>